<feature type="chain" id="PRO_5031599190" evidence="11">
    <location>
        <begin position="28"/>
        <end position="705"/>
    </location>
</feature>
<dbReference type="InterPro" id="IPR006029">
    <property type="entry name" value="Neurotrans-gated_channel_TM"/>
</dbReference>
<dbReference type="SUPFAM" id="SSF63712">
    <property type="entry name" value="Nicotinic receptor ligand binding domain-like"/>
    <property type="match status" value="2"/>
</dbReference>
<reference evidence="15" key="1">
    <citation type="submission" date="2020-11" db="EMBL/GenBank/DDBJ databases">
        <authorList>
            <person name="Tran Van P."/>
        </authorList>
    </citation>
    <scope>NUCLEOTIDE SEQUENCE</scope>
</reference>
<keyword evidence="9 11" id="KW-0472">Membrane</keyword>
<evidence type="ECO:0000256" key="7">
    <source>
        <dbReference type="ARBA" id="ARBA00022989"/>
    </source>
</evidence>
<dbReference type="InterPro" id="IPR036719">
    <property type="entry name" value="Neuro-gated_channel_TM_sf"/>
</dbReference>
<dbReference type="InterPro" id="IPR038050">
    <property type="entry name" value="Neuro_actylchol_rec"/>
</dbReference>
<dbReference type="InterPro" id="IPR006028">
    <property type="entry name" value="GABAA/Glycine_rcpt"/>
</dbReference>
<dbReference type="InterPro" id="IPR018000">
    <property type="entry name" value="Neurotransmitter_ion_chnl_CS"/>
</dbReference>
<dbReference type="SUPFAM" id="SSF90112">
    <property type="entry name" value="Neurotransmitter-gated ion-channel transmembrane pore"/>
    <property type="match status" value="1"/>
</dbReference>
<keyword evidence="6 11" id="KW-0732">Signal</keyword>
<evidence type="ECO:0000256" key="6">
    <source>
        <dbReference type="ARBA" id="ARBA00022729"/>
    </source>
</evidence>
<keyword evidence="5 11" id="KW-0812">Transmembrane</keyword>
<dbReference type="PRINTS" id="PR00253">
    <property type="entry name" value="GABAARECEPTR"/>
</dbReference>
<dbReference type="PROSITE" id="PS00236">
    <property type="entry name" value="NEUROTR_ION_CHANNEL"/>
    <property type="match status" value="1"/>
</dbReference>
<keyword evidence="3 11" id="KW-0813">Transport</keyword>
<dbReference type="Gene3D" id="2.70.170.10">
    <property type="entry name" value="Neurotransmitter-gated ion-channel ligand-binding domain"/>
    <property type="match status" value="1"/>
</dbReference>
<comment type="similarity">
    <text evidence="11">Belongs to the ligand-gated ion channel (TC 1.A.9) family.</text>
</comment>
<evidence type="ECO:0000256" key="2">
    <source>
        <dbReference type="ARBA" id="ARBA00004236"/>
    </source>
</evidence>
<dbReference type="InterPro" id="IPR006201">
    <property type="entry name" value="Neur_channel"/>
</dbReference>
<sequence length="705" mass="80358">MLRRYLVSSNALTYLILALNLVPELESVPENTTAILDQLLDAKRYNKGIRPDFGGPPLLIKVNLLVKSFGSISETDQVRSSGVVIAISSGGTVACALARTLVSLAKPLHVILFCVHHATLRREGIESTGWNEAVKACGMKFSMVKCEGMVMTKERIRPSKDNIRQTWTDRRLSFSIPGQDVLSLSWLSLNLVWKPDTFFTNGKKSHLHRITVPNKFLRVRYDGFITYSMRLTLKASCPMHLRRFPLDSQKCPLHISSYGYRRQDVMYAWCCSEHEKNVEIEPKVEIAQYDLINITTWGHKVALRGNSGKDQYSMLKAQFHLQRHTGFFMLQMYVPCGLIVCCSWVSFWIDPDDVPGRVALGVMTALSLTTLGFGGKAQMPKVSYPTALDWFVILCFSFVFATMVEYAAINFTDKLAKDLKKVKEKLLKKNSPPKVSQAGQIPEDESSPGAVVETLGVPKEITRSLSVGNLPSSGITLDVPHPSTSQDVPREEVVEEPFTKKEVTKKLNRGYYFGRIKKLEDKEIPMSPPLTRRIKRITDVTEGEYDPHFGVPRDIPVITVTRRHSDGNVGDLSFDSTEYVPASAYEEMEFDNVLDRGPEDDFTVDYGRSNMDRFASSTRRSFRKFVMKPVRMWQDVHFLPDPEDTSRQMMSGEQRAKFTVLDITSRRWFPLSFVFLQAIYWVAYMFYITDDFPEKQYKILRRVRT</sequence>
<dbReference type="EMBL" id="OE003265">
    <property type="protein sequence ID" value="CAD7459947.1"/>
    <property type="molecule type" value="Genomic_DNA"/>
</dbReference>
<organism evidence="15">
    <name type="scientific">Timema tahoe</name>
    <dbReference type="NCBI Taxonomy" id="61484"/>
    <lineage>
        <taxon>Eukaryota</taxon>
        <taxon>Metazoa</taxon>
        <taxon>Ecdysozoa</taxon>
        <taxon>Arthropoda</taxon>
        <taxon>Hexapoda</taxon>
        <taxon>Insecta</taxon>
        <taxon>Pterygota</taxon>
        <taxon>Neoptera</taxon>
        <taxon>Polyneoptera</taxon>
        <taxon>Phasmatodea</taxon>
        <taxon>Timematodea</taxon>
        <taxon>Timematoidea</taxon>
        <taxon>Timematidae</taxon>
        <taxon>Timema</taxon>
    </lineage>
</organism>
<keyword evidence="8 11" id="KW-0406">Ion transport</keyword>
<dbReference type="Gene3D" id="1.20.58.390">
    <property type="entry name" value="Neurotransmitter-gated ion-channel transmembrane domain"/>
    <property type="match status" value="1"/>
</dbReference>
<gene>
    <name evidence="15" type="ORF">TTEB3V08_LOCUS7893</name>
</gene>
<keyword evidence="4" id="KW-1003">Cell membrane</keyword>
<comment type="subcellular location">
    <subcellularLocation>
        <location evidence="2">Cell membrane</location>
    </subcellularLocation>
    <subcellularLocation>
        <location evidence="1">Membrane</location>
        <topology evidence="1">Multi-pass membrane protein</topology>
    </subcellularLocation>
</comment>
<evidence type="ECO:0000256" key="8">
    <source>
        <dbReference type="ARBA" id="ARBA00023065"/>
    </source>
</evidence>
<keyword evidence="10 11" id="KW-0407">Ion channel</keyword>
<evidence type="ECO:0000256" key="5">
    <source>
        <dbReference type="ARBA" id="ARBA00022692"/>
    </source>
</evidence>
<evidence type="ECO:0000256" key="4">
    <source>
        <dbReference type="ARBA" id="ARBA00022475"/>
    </source>
</evidence>
<evidence type="ECO:0000256" key="9">
    <source>
        <dbReference type="ARBA" id="ARBA00023136"/>
    </source>
</evidence>
<protein>
    <submittedName>
        <fullName evidence="15">Uncharacterized protein</fullName>
    </submittedName>
</protein>
<dbReference type="PANTHER" id="PTHR18945">
    <property type="entry name" value="NEUROTRANSMITTER GATED ION CHANNEL"/>
    <property type="match status" value="1"/>
</dbReference>
<feature type="domain" description="Neurotransmitter-gated ion-channel ligand-binding" evidence="13">
    <location>
        <begin position="163"/>
        <end position="325"/>
    </location>
</feature>
<proteinExistence type="inferred from homology"/>
<dbReference type="GO" id="GO:0004888">
    <property type="term" value="F:transmembrane signaling receptor activity"/>
    <property type="evidence" value="ECO:0007669"/>
    <property type="project" value="InterPro"/>
</dbReference>
<accession>A0A7R9NXP3</accession>
<dbReference type="GO" id="GO:0099095">
    <property type="term" value="F:ligand-gated monoatomic anion channel activity"/>
    <property type="evidence" value="ECO:0007669"/>
    <property type="project" value="UniProtKB-ARBA"/>
</dbReference>
<dbReference type="Pfam" id="PF02931">
    <property type="entry name" value="Neur_chan_LBD"/>
    <property type="match status" value="1"/>
</dbReference>
<dbReference type="GO" id="GO:0005254">
    <property type="term" value="F:chloride channel activity"/>
    <property type="evidence" value="ECO:0007669"/>
    <property type="project" value="UniProtKB-ARBA"/>
</dbReference>
<evidence type="ECO:0000313" key="15">
    <source>
        <dbReference type="EMBL" id="CAD7459947.1"/>
    </source>
</evidence>
<feature type="signal peptide" evidence="11">
    <location>
        <begin position="1"/>
        <end position="27"/>
    </location>
</feature>
<feature type="transmembrane region" description="Helical" evidence="11">
    <location>
        <begin position="326"/>
        <end position="349"/>
    </location>
</feature>
<feature type="domain" description="Neurotransmitter-gated ion-channel transmembrane" evidence="14">
    <location>
        <begin position="332"/>
        <end position="434"/>
    </location>
</feature>
<feature type="transmembrane region" description="Helical" evidence="11">
    <location>
        <begin position="668"/>
        <end position="688"/>
    </location>
</feature>
<feature type="transmembrane region" description="Helical" evidence="11">
    <location>
        <begin position="355"/>
        <end position="375"/>
    </location>
</feature>
<keyword evidence="7 11" id="KW-1133">Transmembrane helix</keyword>
<feature type="transmembrane region" description="Helical" evidence="11">
    <location>
        <begin position="387"/>
        <end position="409"/>
    </location>
</feature>
<evidence type="ECO:0000256" key="1">
    <source>
        <dbReference type="ARBA" id="ARBA00004141"/>
    </source>
</evidence>
<evidence type="ECO:0000256" key="12">
    <source>
        <dbReference type="SAM" id="MobiDB-lite"/>
    </source>
</evidence>
<evidence type="ECO:0000256" key="3">
    <source>
        <dbReference type="ARBA" id="ARBA00022448"/>
    </source>
</evidence>
<evidence type="ECO:0000256" key="10">
    <source>
        <dbReference type="ARBA" id="ARBA00023303"/>
    </source>
</evidence>
<dbReference type="CDD" id="cd19049">
    <property type="entry name" value="LGIC_TM_anion"/>
    <property type="match status" value="1"/>
</dbReference>
<dbReference type="InterPro" id="IPR036734">
    <property type="entry name" value="Neur_chan_lig-bd_sf"/>
</dbReference>
<dbReference type="AlphaFoldDB" id="A0A7R9NXP3"/>
<dbReference type="Pfam" id="PF02932">
    <property type="entry name" value="Neur_chan_memb"/>
    <property type="match status" value="1"/>
</dbReference>
<evidence type="ECO:0000259" key="14">
    <source>
        <dbReference type="Pfam" id="PF02932"/>
    </source>
</evidence>
<dbReference type="PRINTS" id="PR00252">
    <property type="entry name" value="NRIONCHANNEL"/>
</dbReference>
<name>A0A7R9NXP3_9NEOP</name>
<evidence type="ECO:0000256" key="11">
    <source>
        <dbReference type="RuleBase" id="RU000687"/>
    </source>
</evidence>
<evidence type="ECO:0000259" key="13">
    <source>
        <dbReference type="Pfam" id="PF02931"/>
    </source>
</evidence>
<dbReference type="GO" id="GO:0005230">
    <property type="term" value="F:extracellular ligand-gated monoatomic ion channel activity"/>
    <property type="evidence" value="ECO:0007669"/>
    <property type="project" value="InterPro"/>
</dbReference>
<dbReference type="InterPro" id="IPR006202">
    <property type="entry name" value="Neur_chan_lig-bd"/>
</dbReference>
<dbReference type="GO" id="GO:0005886">
    <property type="term" value="C:plasma membrane"/>
    <property type="evidence" value="ECO:0007669"/>
    <property type="project" value="UniProtKB-SubCell"/>
</dbReference>
<feature type="region of interest" description="Disordered" evidence="12">
    <location>
        <begin position="473"/>
        <end position="495"/>
    </location>
</feature>